<evidence type="ECO:0000313" key="1">
    <source>
        <dbReference type="EMBL" id="CAB4159052.1"/>
    </source>
</evidence>
<dbReference type="EMBL" id="LR796682">
    <property type="protein sequence ID" value="CAB4159052.1"/>
    <property type="molecule type" value="Genomic_DNA"/>
</dbReference>
<name>A0A6J5NK10_9CAUD</name>
<proteinExistence type="predicted"/>
<organism evidence="1">
    <name type="scientific">uncultured Caudovirales phage</name>
    <dbReference type="NCBI Taxonomy" id="2100421"/>
    <lineage>
        <taxon>Viruses</taxon>
        <taxon>Duplodnaviria</taxon>
        <taxon>Heunggongvirae</taxon>
        <taxon>Uroviricota</taxon>
        <taxon>Caudoviricetes</taxon>
        <taxon>Peduoviridae</taxon>
        <taxon>Maltschvirus</taxon>
        <taxon>Maltschvirus maltsch</taxon>
    </lineage>
</organism>
<reference evidence="1" key="1">
    <citation type="submission" date="2020-04" db="EMBL/GenBank/DDBJ databases">
        <authorList>
            <person name="Chiriac C."/>
            <person name="Salcher M."/>
            <person name="Ghai R."/>
            <person name="Kavagutti S V."/>
        </authorList>
    </citation>
    <scope>NUCLEOTIDE SEQUENCE</scope>
</reference>
<protein>
    <submittedName>
        <fullName evidence="1">Uncharacterized protein</fullName>
    </submittedName>
</protein>
<accession>A0A6J5NK10</accession>
<sequence length="513" mass="54445">MSMTPPSRFASSGAADGARVPFNPRLQSGVVAPPESLLDVSGRQKVSLHQNIFDADFEYGLQPLRWETLAVNGGTAVALSASGGIALTATTAANSTVIRQSRPYHRYQPGKSLYMATAIQFGTQALNSFQRVGLFDDGNGAFFEQDGTGQIFCVIRSDVNGLPVDTRIPQSQWNRATGLPATVDPNSNLVLDFTAIQMLWLEYAWYGAGTIRFGVLINGVPIILHQISRGNATGAITPWSRTGNLPARYEIRHIGVTLQQTIMHWGVSVILEGRSDDQRGFTYTYGTAPGVRRTVPLNSTRFPLLSFRMRTMGTILEANSATSGTTTTLTRTGAGWTVNAFIGRFVLVTTASGPRMGRIQSNTADTLTITDSVLGGPLDAAVTAGAYQIGYPSRGQLLPRQLIISSTSLATVELIVNPTTLTGASFASLVSLGSPNSFAERDVSATALVGGEVVFAFTAPAGGSGLLQLELENLFPLFSNIRGTATDIMTLAVSTPGTASDVAAHIICQEAMS</sequence>
<gene>
    <name evidence="1" type="ORF">UFOVP706_52</name>
</gene>